<dbReference type="KEGG" id="slb:AWJ20_4736"/>
<dbReference type="Pfam" id="PF10213">
    <property type="entry name" value="MRP-S28"/>
    <property type="match status" value="1"/>
</dbReference>
<dbReference type="RefSeq" id="XP_018736266.1">
    <property type="nucleotide sequence ID" value="XM_018881826.1"/>
</dbReference>
<dbReference type="InterPro" id="IPR019349">
    <property type="entry name" value="Ribosomal_mS35_mit"/>
</dbReference>
<dbReference type="InterPro" id="IPR039848">
    <property type="entry name" value="Ribosomal_mS35_mt"/>
</dbReference>
<evidence type="ECO:0000313" key="3">
    <source>
        <dbReference type="Proteomes" id="UP000189580"/>
    </source>
</evidence>
<dbReference type="GO" id="GO:0003735">
    <property type="term" value="F:structural constituent of ribosome"/>
    <property type="evidence" value="ECO:0007669"/>
    <property type="project" value="InterPro"/>
</dbReference>
<keyword evidence="2" id="KW-0687">Ribonucleoprotein</keyword>
<dbReference type="OrthoDB" id="283424at2759"/>
<feature type="domain" description="Small ribosomal subunit protein mS35 mitochondrial conserved" evidence="1">
    <location>
        <begin position="11"/>
        <end position="139"/>
    </location>
</feature>
<organism evidence="2 3">
    <name type="scientific">Sugiyamaella lignohabitans</name>
    <dbReference type="NCBI Taxonomy" id="796027"/>
    <lineage>
        <taxon>Eukaryota</taxon>
        <taxon>Fungi</taxon>
        <taxon>Dikarya</taxon>
        <taxon>Ascomycota</taxon>
        <taxon>Saccharomycotina</taxon>
        <taxon>Dipodascomycetes</taxon>
        <taxon>Dipodascales</taxon>
        <taxon>Trichomonascaceae</taxon>
        <taxon>Sugiyamaella</taxon>
    </lineage>
</organism>
<proteinExistence type="predicted"/>
<name>A0A167E8Z1_9ASCO</name>
<gene>
    <name evidence="2" type="primary">RSM24</name>
    <name evidence="2" type="ORF">AWJ20_4736</name>
</gene>
<accession>A0A167E8Z1</accession>
<dbReference type="Proteomes" id="UP000189580">
    <property type="component" value="Chromosome d"/>
</dbReference>
<dbReference type="GO" id="GO:0005763">
    <property type="term" value="C:mitochondrial small ribosomal subunit"/>
    <property type="evidence" value="ECO:0007669"/>
    <property type="project" value="TreeGrafter"/>
</dbReference>
<dbReference type="PANTHER" id="PTHR13490">
    <property type="entry name" value="MITOCHONDRIAL 28S RIBOSOMAL PROTEIN S28"/>
    <property type="match status" value="1"/>
</dbReference>
<dbReference type="GO" id="GO:0032543">
    <property type="term" value="P:mitochondrial translation"/>
    <property type="evidence" value="ECO:0007669"/>
    <property type="project" value="InterPro"/>
</dbReference>
<dbReference type="GeneID" id="30036900"/>
<keyword evidence="3" id="KW-1185">Reference proteome</keyword>
<sequence>MKLTRVELASPYRPPSDESVLTFKYNTFLGEDHPAGKKVTVQFSPSELGLTAAQKHKLCLLAGARYNSDTDVVTISSSKFPQQAQNKRFLGDILKSLLEAARDESDTFADVPLETRHMVAKRRRNKPVRPRVEFPEAWNRPQDAPKPKDDIVSVIHRLPL</sequence>
<reference evidence="2 3" key="1">
    <citation type="submission" date="2016-02" db="EMBL/GenBank/DDBJ databases">
        <title>Complete genome sequence and transcriptome regulation of the pentose utilising yeast Sugiyamaella lignohabitans.</title>
        <authorList>
            <person name="Bellasio M."/>
            <person name="Peymann A."/>
            <person name="Valli M."/>
            <person name="Sipitzky M."/>
            <person name="Graf A."/>
            <person name="Sauer M."/>
            <person name="Marx H."/>
            <person name="Mattanovich D."/>
        </authorList>
    </citation>
    <scope>NUCLEOTIDE SEQUENCE [LARGE SCALE GENOMIC DNA]</scope>
    <source>
        <strain evidence="2 3">CBS 10342</strain>
    </source>
</reference>
<protein>
    <submittedName>
        <fullName evidence="2">Mitochondrial 37S ribosomal protein RSM24</fullName>
    </submittedName>
</protein>
<dbReference type="EMBL" id="CP014502">
    <property type="protein sequence ID" value="ANB13789.1"/>
    <property type="molecule type" value="Genomic_DNA"/>
</dbReference>
<dbReference type="PANTHER" id="PTHR13490:SF0">
    <property type="entry name" value="SMALL RIBOSOMAL SUBUNIT PROTEIN MS35"/>
    <property type="match status" value="1"/>
</dbReference>
<keyword evidence="2" id="KW-0689">Ribosomal protein</keyword>
<evidence type="ECO:0000259" key="1">
    <source>
        <dbReference type="Pfam" id="PF10213"/>
    </source>
</evidence>
<dbReference type="AlphaFoldDB" id="A0A167E8Z1"/>
<evidence type="ECO:0000313" key="2">
    <source>
        <dbReference type="EMBL" id="ANB13789.1"/>
    </source>
</evidence>